<evidence type="ECO:0000256" key="8">
    <source>
        <dbReference type="ARBA" id="ARBA00050563"/>
    </source>
</evidence>
<comment type="catalytic activity">
    <reaction evidence="9">
        <text>GTP + succinate + CoA = succinyl-CoA + GDP + phosphate</text>
        <dbReference type="Rhea" id="RHEA:22120"/>
        <dbReference type="ChEBI" id="CHEBI:30031"/>
        <dbReference type="ChEBI" id="CHEBI:37565"/>
        <dbReference type="ChEBI" id="CHEBI:43474"/>
        <dbReference type="ChEBI" id="CHEBI:57287"/>
        <dbReference type="ChEBI" id="CHEBI:57292"/>
        <dbReference type="ChEBI" id="CHEBI:58189"/>
    </reaction>
    <physiologicalReaction direction="right-to-left" evidence="9">
        <dbReference type="Rhea" id="RHEA:22122"/>
    </physiologicalReaction>
</comment>
<dbReference type="AlphaFoldDB" id="A0A1R4ED30"/>
<feature type="binding site" evidence="10">
    <location>
        <position position="214"/>
    </location>
    <ligand>
        <name>Mg(2+)</name>
        <dbReference type="ChEBI" id="CHEBI:18420"/>
    </ligand>
</feature>
<comment type="cofactor">
    <cofactor evidence="10">
        <name>Mg(2+)</name>
        <dbReference type="ChEBI" id="CHEBI:18420"/>
    </cofactor>
    <text evidence="10">Binds 1 Mg(2+) ion per subunit.</text>
</comment>
<keyword evidence="13" id="KW-1185">Reference proteome</keyword>
<protein>
    <recommendedName>
        <fullName evidence="10">Succinate--CoA ligase [ADP-forming] subunit beta</fullName>
        <ecNumber evidence="10">6.2.1.5</ecNumber>
    </recommendedName>
    <alternativeName>
        <fullName evidence="10">Succinyl-CoA synthetase subunit beta</fullName>
        <shortName evidence="10">SCS-beta</shortName>
    </alternativeName>
</protein>
<evidence type="ECO:0000256" key="9">
    <source>
        <dbReference type="ARBA" id="ARBA00052891"/>
    </source>
</evidence>
<feature type="binding site" evidence="10">
    <location>
        <position position="46"/>
    </location>
    <ligand>
        <name>ATP</name>
        <dbReference type="ChEBI" id="CHEBI:30616"/>
    </ligand>
</feature>
<dbReference type="GO" id="GO:0004776">
    <property type="term" value="F:succinate-CoA ligase (GDP-forming) activity"/>
    <property type="evidence" value="ECO:0007669"/>
    <property type="project" value="RHEA"/>
</dbReference>
<sequence>MNLHEYQAKLLLESYGLPIQKGIIAYSGDEAAEAFDKTPTDVAVIKAQVHAGGRGKAGGVKLAKTREEAKEIADSLIGTNLVTYQTDAEGQPVNFVLVAEDMYPVQTELYLGAVVDRATRRVTFMASTEGGVEIEKVAEETPEKIFSITVDPLVGLLPFQAREVGFKLGLEGKQINQFVKLMTGAYKAFIENDFDMIEINPLAVRENGELACVDGKIGVDSNALFRQPKIAELHDPSQENERELKAAEFDLNYVALEGNIGCMVNGAGLAMATMDIIKLYGGKPANFLDVGGGATKDRVVEAFKIILEDDSVQGVLINIFGGIVRCDMIAEAIIAAVKEVNVTVPVVVRLEGNNAELGAKLLDESDVEIISAQGLSDAAQKIVDAVKTA</sequence>
<dbReference type="InterPro" id="IPR016102">
    <property type="entry name" value="Succinyl-CoA_synth-like"/>
</dbReference>
<dbReference type="GO" id="GO:0004775">
    <property type="term" value="F:succinate-CoA ligase (ADP-forming) activity"/>
    <property type="evidence" value="ECO:0007669"/>
    <property type="project" value="UniProtKB-UniRule"/>
</dbReference>
<keyword evidence="2 10" id="KW-0816">Tricarboxylic acid cycle</keyword>
<comment type="catalytic activity">
    <reaction evidence="8">
        <text>succinate + ATP + CoA = succinyl-CoA + ADP + phosphate</text>
        <dbReference type="Rhea" id="RHEA:17661"/>
        <dbReference type="ChEBI" id="CHEBI:30031"/>
        <dbReference type="ChEBI" id="CHEBI:30616"/>
        <dbReference type="ChEBI" id="CHEBI:43474"/>
        <dbReference type="ChEBI" id="CHEBI:57287"/>
        <dbReference type="ChEBI" id="CHEBI:57292"/>
        <dbReference type="ChEBI" id="CHEBI:456216"/>
        <dbReference type="EC" id="6.2.1.5"/>
    </reaction>
    <physiologicalReaction direction="right-to-left" evidence="8">
        <dbReference type="Rhea" id="RHEA:17663"/>
    </physiologicalReaction>
</comment>
<feature type="binding site" evidence="10">
    <location>
        <position position="108"/>
    </location>
    <ligand>
        <name>ATP</name>
        <dbReference type="ChEBI" id="CHEBI:30616"/>
    </ligand>
</feature>
<dbReference type="Gene3D" id="3.30.470.20">
    <property type="entry name" value="ATP-grasp fold, B domain"/>
    <property type="match status" value="1"/>
</dbReference>
<dbReference type="Gene3D" id="3.40.50.261">
    <property type="entry name" value="Succinyl-CoA synthetase domains"/>
    <property type="match status" value="1"/>
</dbReference>
<gene>
    <name evidence="10 12" type="primary">sucC</name>
    <name evidence="12" type="ORF">A1019T_00319</name>
</gene>
<keyword evidence="4 10" id="KW-0479">Metal-binding</keyword>
<dbReference type="GO" id="GO:0005829">
    <property type="term" value="C:cytosol"/>
    <property type="evidence" value="ECO:0007669"/>
    <property type="project" value="TreeGrafter"/>
</dbReference>
<dbReference type="Proteomes" id="UP000188169">
    <property type="component" value="Unassembled WGS sequence"/>
</dbReference>
<feature type="binding site" evidence="10">
    <location>
        <begin position="322"/>
        <end position="324"/>
    </location>
    <ligand>
        <name>substrate</name>
        <note>ligand shared with subunit alpha</note>
    </ligand>
</feature>
<dbReference type="InterPro" id="IPR005811">
    <property type="entry name" value="SUCC_ACL_C"/>
</dbReference>
<dbReference type="InterPro" id="IPR017866">
    <property type="entry name" value="Succ-CoA_synthase_bsu_CS"/>
</dbReference>
<keyword evidence="3 10" id="KW-0436">Ligase</keyword>
<feature type="binding site" evidence="10">
    <location>
        <position position="200"/>
    </location>
    <ligand>
        <name>Mg(2+)</name>
        <dbReference type="ChEBI" id="CHEBI:18420"/>
    </ligand>
</feature>
<dbReference type="GO" id="GO:0006104">
    <property type="term" value="P:succinyl-CoA metabolic process"/>
    <property type="evidence" value="ECO:0007669"/>
    <property type="project" value="TreeGrafter"/>
</dbReference>
<dbReference type="SUPFAM" id="SSF52210">
    <property type="entry name" value="Succinyl-CoA synthetase domains"/>
    <property type="match status" value="1"/>
</dbReference>
<dbReference type="FunFam" id="3.30.470.20:FF:000002">
    <property type="entry name" value="Succinate--CoA ligase [ADP-forming] subunit beta"/>
    <property type="match status" value="1"/>
</dbReference>
<dbReference type="PROSITE" id="PS50975">
    <property type="entry name" value="ATP_GRASP"/>
    <property type="match status" value="1"/>
</dbReference>
<comment type="similarity">
    <text evidence="1 10">Belongs to the succinate/malate CoA ligase beta subunit family.</text>
</comment>
<dbReference type="PANTHER" id="PTHR11815:SF10">
    <property type="entry name" value="SUCCINATE--COA LIGASE [GDP-FORMING] SUBUNIT BETA, MITOCHONDRIAL"/>
    <property type="match status" value="1"/>
</dbReference>
<feature type="binding site" evidence="10">
    <location>
        <begin position="53"/>
        <end position="55"/>
    </location>
    <ligand>
        <name>ATP</name>
        <dbReference type="ChEBI" id="CHEBI:30616"/>
    </ligand>
</feature>
<reference evidence="13" key="1">
    <citation type="submission" date="2017-02" db="EMBL/GenBank/DDBJ databases">
        <authorList>
            <person name="Mornico D."/>
        </authorList>
    </citation>
    <scope>NUCLEOTIDE SEQUENCE [LARGE SCALE GENOMIC DNA]</scope>
</reference>
<dbReference type="InterPro" id="IPR011761">
    <property type="entry name" value="ATP-grasp"/>
</dbReference>
<dbReference type="GO" id="GO:0006099">
    <property type="term" value="P:tricarboxylic acid cycle"/>
    <property type="evidence" value="ECO:0007669"/>
    <property type="project" value="UniProtKB-UniRule"/>
</dbReference>
<dbReference type="Pfam" id="PF08442">
    <property type="entry name" value="ATP-grasp_2"/>
    <property type="match status" value="1"/>
</dbReference>
<keyword evidence="6 10" id="KW-0067">ATP-binding</keyword>
<comment type="function">
    <text evidence="10">Succinyl-CoA synthetase functions in the citric acid cycle (TCA), coupling the hydrolysis of succinyl-CoA to the synthesis of either ATP or GTP and thus represents the only step of substrate-level phosphorylation in the TCA. The beta subunit provides nucleotide specificity of the enzyme and binds the substrate succinate, while the binding sites for coenzyme A and phosphate are found in the alpha subunit.</text>
</comment>
<dbReference type="EC" id="6.2.1.5" evidence="10"/>
<dbReference type="NCBIfam" id="TIGR01016">
    <property type="entry name" value="sucCoAbeta"/>
    <property type="match status" value="1"/>
</dbReference>
<dbReference type="PIRSF" id="PIRSF001554">
    <property type="entry name" value="SucCS_beta"/>
    <property type="match status" value="1"/>
</dbReference>
<dbReference type="NCBIfam" id="NF001913">
    <property type="entry name" value="PRK00696.1"/>
    <property type="match status" value="1"/>
</dbReference>
<comment type="pathway">
    <text evidence="10">Carbohydrate metabolism; tricarboxylic acid cycle; succinate from succinyl-CoA (ligase route): step 1/1.</text>
</comment>
<dbReference type="Gene3D" id="3.30.1490.20">
    <property type="entry name" value="ATP-grasp fold, A domain"/>
    <property type="match status" value="1"/>
</dbReference>
<feature type="domain" description="ATP-grasp" evidence="11">
    <location>
        <begin position="9"/>
        <end position="230"/>
    </location>
</feature>
<evidence type="ECO:0000256" key="5">
    <source>
        <dbReference type="ARBA" id="ARBA00022741"/>
    </source>
</evidence>
<dbReference type="GO" id="GO:0005524">
    <property type="term" value="F:ATP binding"/>
    <property type="evidence" value="ECO:0007669"/>
    <property type="project" value="UniProtKB-UniRule"/>
</dbReference>
<dbReference type="FunFam" id="3.30.1490.20:FF:000002">
    <property type="entry name" value="Succinate--CoA ligase [ADP-forming] subunit beta"/>
    <property type="match status" value="1"/>
</dbReference>
<evidence type="ECO:0000313" key="13">
    <source>
        <dbReference type="Proteomes" id="UP000188169"/>
    </source>
</evidence>
<dbReference type="InterPro" id="IPR005809">
    <property type="entry name" value="Succ_CoA_ligase-like_bsu"/>
</dbReference>
<evidence type="ECO:0000259" key="11">
    <source>
        <dbReference type="PROSITE" id="PS50975"/>
    </source>
</evidence>
<evidence type="ECO:0000256" key="10">
    <source>
        <dbReference type="HAMAP-Rule" id="MF_00558"/>
    </source>
</evidence>
<dbReference type="Pfam" id="PF00549">
    <property type="entry name" value="Ligase_CoA"/>
    <property type="match status" value="1"/>
</dbReference>
<proteinExistence type="inferred from homology"/>
<organism evidence="12 13">
    <name type="scientific">Psychrobacter pasteurii</name>
    <dbReference type="NCBI Taxonomy" id="1945520"/>
    <lineage>
        <taxon>Bacteria</taxon>
        <taxon>Pseudomonadati</taxon>
        <taxon>Pseudomonadota</taxon>
        <taxon>Gammaproteobacteria</taxon>
        <taxon>Moraxellales</taxon>
        <taxon>Moraxellaceae</taxon>
        <taxon>Psychrobacter</taxon>
    </lineage>
</organism>
<evidence type="ECO:0000256" key="2">
    <source>
        <dbReference type="ARBA" id="ARBA00022532"/>
    </source>
</evidence>
<dbReference type="PANTHER" id="PTHR11815">
    <property type="entry name" value="SUCCINYL-COA SYNTHETASE BETA CHAIN"/>
    <property type="match status" value="1"/>
</dbReference>
<dbReference type="HAMAP" id="MF_00558">
    <property type="entry name" value="Succ_CoA_beta"/>
    <property type="match status" value="1"/>
</dbReference>
<dbReference type="GO" id="GO:0000287">
    <property type="term" value="F:magnesium ion binding"/>
    <property type="evidence" value="ECO:0007669"/>
    <property type="project" value="UniProtKB-UniRule"/>
</dbReference>
<accession>A0A1R4ED30</accession>
<keyword evidence="7 10" id="KW-0460">Magnesium</keyword>
<dbReference type="GO" id="GO:0042709">
    <property type="term" value="C:succinate-CoA ligase complex"/>
    <property type="evidence" value="ECO:0007669"/>
    <property type="project" value="TreeGrafter"/>
</dbReference>
<dbReference type="PROSITE" id="PS01217">
    <property type="entry name" value="SUCCINYL_COA_LIG_3"/>
    <property type="match status" value="1"/>
</dbReference>
<evidence type="ECO:0000256" key="7">
    <source>
        <dbReference type="ARBA" id="ARBA00022842"/>
    </source>
</evidence>
<dbReference type="UniPathway" id="UPA00223">
    <property type="reaction ID" value="UER00999"/>
</dbReference>
<dbReference type="InterPro" id="IPR013815">
    <property type="entry name" value="ATP_grasp_subdomain_1"/>
</dbReference>
<dbReference type="RefSeq" id="WP_077447770.1">
    <property type="nucleotide sequence ID" value="NZ_FUGD01000043.1"/>
</dbReference>
<name>A0A1R4ED30_9GAMM</name>
<dbReference type="InterPro" id="IPR013650">
    <property type="entry name" value="ATP-grasp_succ-CoA_synth-type"/>
</dbReference>
<evidence type="ECO:0000256" key="1">
    <source>
        <dbReference type="ARBA" id="ARBA00009182"/>
    </source>
</evidence>
<evidence type="ECO:0000256" key="6">
    <source>
        <dbReference type="ARBA" id="ARBA00022840"/>
    </source>
</evidence>
<dbReference type="EMBL" id="FUGD01000043">
    <property type="protein sequence ID" value="SJM36358.1"/>
    <property type="molecule type" value="Genomic_DNA"/>
</dbReference>
<evidence type="ECO:0000256" key="4">
    <source>
        <dbReference type="ARBA" id="ARBA00022723"/>
    </source>
</evidence>
<dbReference type="STRING" id="1945520.A1019T_00319"/>
<comment type="subunit">
    <text evidence="10">Heterotetramer of two alpha and two beta subunits.</text>
</comment>
<feature type="binding site" evidence="10">
    <location>
        <position position="265"/>
    </location>
    <ligand>
        <name>substrate</name>
        <note>ligand shared with subunit alpha</note>
    </ligand>
</feature>
<feature type="binding site" evidence="10">
    <location>
        <position position="102"/>
    </location>
    <ligand>
        <name>ATP</name>
        <dbReference type="ChEBI" id="CHEBI:30616"/>
    </ligand>
</feature>
<comment type="caution">
    <text evidence="10">Lacks conserved residue(s) required for the propagation of feature annotation.</text>
</comment>
<evidence type="ECO:0000313" key="12">
    <source>
        <dbReference type="EMBL" id="SJM36358.1"/>
    </source>
</evidence>
<dbReference type="FunFam" id="3.40.50.261:FF:000001">
    <property type="entry name" value="Succinate--CoA ligase [ADP-forming] subunit beta"/>
    <property type="match status" value="1"/>
</dbReference>
<dbReference type="OrthoDB" id="9802602at2"/>
<dbReference type="SUPFAM" id="SSF56059">
    <property type="entry name" value="Glutathione synthetase ATP-binding domain-like"/>
    <property type="match status" value="1"/>
</dbReference>
<keyword evidence="5 10" id="KW-0547">Nucleotide-binding</keyword>
<evidence type="ECO:0000256" key="3">
    <source>
        <dbReference type="ARBA" id="ARBA00022598"/>
    </source>
</evidence>